<dbReference type="OrthoDB" id="5773368at2759"/>
<comment type="caution">
    <text evidence="1">The sequence shown here is derived from an EMBL/GenBank/DDBJ whole genome shotgun (WGS) entry which is preliminary data.</text>
</comment>
<keyword evidence="2" id="KW-1185">Reference proteome</keyword>
<protein>
    <submittedName>
        <fullName evidence="1">Uncharacterized protein</fullName>
    </submittedName>
</protein>
<evidence type="ECO:0000313" key="2">
    <source>
        <dbReference type="Proteomes" id="UP000746747"/>
    </source>
</evidence>
<sequence length="185" mass="21095">MADRKPFYALNDKEITKVDDQFYFNITKEGIQNISEQQFREIFKEILQRHLKLAQRKITYPNIFGTTNNYVYRHNAIDCQMVCQFASLCIIVSGICLLFTCTCCAHSRAINQNGNDSLNGVNAINVPAPIDYSKPYMIRCDSQGSCYARPLNDDEVPPLPSYNKALTCPTHPCSIIHDLSEIIYL</sequence>
<evidence type="ECO:0000313" key="1">
    <source>
        <dbReference type="EMBL" id="CAG9537336.1"/>
    </source>
</evidence>
<dbReference type="Proteomes" id="UP000746747">
    <property type="component" value="Unassembled WGS sequence"/>
</dbReference>
<proteinExistence type="predicted"/>
<reference evidence="1" key="1">
    <citation type="submission" date="2021-09" db="EMBL/GenBank/DDBJ databases">
        <authorList>
            <consortium name="Pathogen Informatics"/>
        </authorList>
    </citation>
    <scope>NUCLEOTIDE SEQUENCE</scope>
</reference>
<name>A0A8J2M7F5_9BILA</name>
<dbReference type="EMBL" id="CAKAEH010001537">
    <property type="protein sequence ID" value="CAG9537336.1"/>
    <property type="molecule type" value="Genomic_DNA"/>
</dbReference>
<organism evidence="1 2">
    <name type="scientific">Cercopithifilaria johnstoni</name>
    <dbReference type="NCBI Taxonomy" id="2874296"/>
    <lineage>
        <taxon>Eukaryota</taxon>
        <taxon>Metazoa</taxon>
        <taxon>Ecdysozoa</taxon>
        <taxon>Nematoda</taxon>
        <taxon>Chromadorea</taxon>
        <taxon>Rhabditida</taxon>
        <taxon>Spirurina</taxon>
        <taxon>Spiruromorpha</taxon>
        <taxon>Filarioidea</taxon>
        <taxon>Onchocercidae</taxon>
        <taxon>Cercopithifilaria</taxon>
    </lineage>
</organism>
<accession>A0A8J2M7F5</accession>
<gene>
    <name evidence="1" type="ORF">CJOHNSTONI_LOCUS7162</name>
</gene>
<dbReference type="AlphaFoldDB" id="A0A8J2M7F5"/>